<dbReference type="SUPFAM" id="SSF51905">
    <property type="entry name" value="FAD/NAD(P)-binding domain"/>
    <property type="match status" value="1"/>
</dbReference>
<dbReference type="GO" id="GO:0050660">
    <property type="term" value="F:flavin adenine dinucleotide binding"/>
    <property type="evidence" value="ECO:0007669"/>
    <property type="project" value="InterPro"/>
</dbReference>
<reference evidence="6 7" key="1">
    <citation type="submission" date="2019-08" db="EMBL/GenBank/DDBJ databases">
        <title>Paraburkholderia sp. DCY113.</title>
        <authorList>
            <person name="Kang J."/>
        </authorList>
    </citation>
    <scope>NUCLEOTIDE SEQUENCE [LARGE SCALE GENOMIC DNA]</scope>
    <source>
        <strain evidence="6 7">DCY113</strain>
    </source>
</reference>
<dbReference type="PIRSF" id="PIRSF000137">
    <property type="entry name" value="Alcohol_oxidase"/>
    <property type="match status" value="1"/>
</dbReference>
<dbReference type="EMBL" id="VTUZ01000030">
    <property type="protein sequence ID" value="KAA1004088.1"/>
    <property type="molecule type" value="Genomic_DNA"/>
</dbReference>
<gene>
    <name evidence="6" type="ORF">FVF58_33705</name>
</gene>
<evidence type="ECO:0000256" key="3">
    <source>
        <dbReference type="ARBA" id="ARBA00022630"/>
    </source>
</evidence>
<dbReference type="Gene3D" id="3.30.560.10">
    <property type="entry name" value="Glucose Oxidase, domain 3"/>
    <property type="match status" value="1"/>
</dbReference>
<dbReference type="Pfam" id="PF05199">
    <property type="entry name" value="GMC_oxred_C"/>
    <property type="match status" value="1"/>
</dbReference>
<name>A0A5B0GNS2_9BURK</name>
<protein>
    <submittedName>
        <fullName evidence="6">Choline dehydrogenase</fullName>
    </submittedName>
</protein>
<keyword evidence="7" id="KW-1185">Reference proteome</keyword>
<organism evidence="6 7">
    <name type="scientific">Paraburkholderia panacisoli</name>
    <dbReference type="NCBI Taxonomy" id="2603818"/>
    <lineage>
        <taxon>Bacteria</taxon>
        <taxon>Pseudomonadati</taxon>
        <taxon>Pseudomonadota</taxon>
        <taxon>Betaproteobacteria</taxon>
        <taxon>Burkholderiales</taxon>
        <taxon>Burkholderiaceae</taxon>
        <taxon>Paraburkholderia</taxon>
    </lineage>
</organism>
<keyword evidence="4" id="KW-0274">FAD</keyword>
<sequence>MSVVEPITDRAPERFDYIIVGAGSAGCVLANRLSVDPACKVLLLEAGSDVETFWVRAPAGLPFLFQNSSVNWKSSSEPVADLDGREIYWPRGKIVGGSSAINGMQHVRGNARDYDDWAAAGNHGWAYADVLPYFKRMENNLDGGDDWRGVGGPLQVSRGAYRHPVTQQFIEATAGLGVPLNPDFNGKQQEGVGYSQHTIARGIRCSAARAYLGPARTRPNLTVRDRCLAHRLLLIRNEVIGVLYERDGALFRAFAARETVISCGAVGSPQLLMLSGIGPAEELRARGLSVQADVPGVGKNLQDHLAVNVGYEVKAGMSMNATLSGWRKYMRGIQYLATRGGPLAMGTSHALAFVRSRPDLDRPDMQISFRPWSFTFESTKLRVHPFPGIQIASMQLRPRSRGSVGLRGASARDVPAIRPNYLSDPRDVQCALHALQFARDIARTAPLRDSIVREHSPDTEERTEEQTIEFLRRTAQSLYHPVGTCKMGCDADAVVDSRLRVRGIRRLRVVDASIMPTLVGGNTNGPTIMIAEKAADMIREDELAA</sequence>
<evidence type="ECO:0000259" key="5">
    <source>
        <dbReference type="PROSITE" id="PS00624"/>
    </source>
</evidence>
<dbReference type="SUPFAM" id="SSF54373">
    <property type="entry name" value="FAD-linked reductases, C-terminal domain"/>
    <property type="match status" value="1"/>
</dbReference>
<comment type="cofactor">
    <cofactor evidence="1">
        <name>FAD</name>
        <dbReference type="ChEBI" id="CHEBI:57692"/>
    </cofactor>
</comment>
<evidence type="ECO:0000256" key="1">
    <source>
        <dbReference type="ARBA" id="ARBA00001974"/>
    </source>
</evidence>
<dbReference type="Proteomes" id="UP000325273">
    <property type="component" value="Unassembled WGS sequence"/>
</dbReference>
<dbReference type="PANTHER" id="PTHR11552:SF147">
    <property type="entry name" value="CHOLINE DEHYDROGENASE, MITOCHONDRIAL"/>
    <property type="match status" value="1"/>
</dbReference>
<comment type="caution">
    <text evidence="6">The sequence shown here is derived from an EMBL/GenBank/DDBJ whole genome shotgun (WGS) entry which is preliminary data.</text>
</comment>
<comment type="similarity">
    <text evidence="2">Belongs to the GMC oxidoreductase family.</text>
</comment>
<evidence type="ECO:0000256" key="4">
    <source>
        <dbReference type="ARBA" id="ARBA00022827"/>
    </source>
</evidence>
<dbReference type="PANTHER" id="PTHR11552">
    <property type="entry name" value="GLUCOSE-METHANOL-CHOLINE GMC OXIDOREDUCTASE"/>
    <property type="match status" value="1"/>
</dbReference>
<dbReference type="InterPro" id="IPR036188">
    <property type="entry name" value="FAD/NAD-bd_sf"/>
</dbReference>
<dbReference type="Gene3D" id="3.50.50.60">
    <property type="entry name" value="FAD/NAD(P)-binding domain"/>
    <property type="match status" value="1"/>
</dbReference>
<keyword evidence="3" id="KW-0285">Flavoprotein</keyword>
<dbReference type="AlphaFoldDB" id="A0A5B0GNS2"/>
<dbReference type="RefSeq" id="WP_149674069.1">
    <property type="nucleotide sequence ID" value="NZ_VTUZ01000030.1"/>
</dbReference>
<dbReference type="PROSITE" id="PS00624">
    <property type="entry name" value="GMC_OXRED_2"/>
    <property type="match status" value="1"/>
</dbReference>
<dbReference type="Pfam" id="PF00732">
    <property type="entry name" value="GMC_oxred_N"/>
    <property type="match status" value="1"/>
</dbReference>
<evidence type="ECO:0000313" key="6">
    <source>
        <dbReference type="EMBL" id="KAA1004088.1"/>
    </source>
</evidence>
<evidence type="ECO:0000256" key="2">
    <source>
        <dbReference type="ARBA" id="ARBA00010790"/>
    </source>
</evidence>
<dbReference type="GO" id="GO:0016614">
    <property type="term" value="F:oxidoreductase activity, acting on CH-OH group of donors"/>
    <property type="evidence" value="ECO:0007669"/>
    <property type="project" value="InterPro"/>
</dbReference>
<accession>A0A5B0GNS2</accession>
<dbReference type="InterPro" id="IPR000172">
    <property type="entry name" value="GMC_OxRdtase_N"/>
</dbReference>
<evidence type="ECO:0000313" key="7">
    <source>
        <dbReference type="Proteomes" id="UP000325273"/>
    </source>
</evidence>
<feature type="domain" description="Glucose-methanol-choline oxidoreductase N-terminal" evidence="5">
    <location>
        <begin position="264"/>
        <end position="278"/>
    </location>
</feature>
<dbReference type="InterPro" id="IPR012132">
    <property type="entry name" value="GMC_OxRdtase"/>
</dbReference>
<dbReference type="InterPro" id="IPR007867">
    <property type="entry name" value="GMC_OxRtase_C"/>
</dbReference>
<proteinExistence type="inferred from homology"/>